<protein>
    <submittedName>
        <fullName evidence="1">Uncharacterized protein</fullName>
    </submittedName>
</protein>
<reference evidence="1 2" key="1">
    <citation type="journal article" date="2011" name="Stand. Genomic Sci.">
        <title>Complete genome sequence of the gliding freshwater bacterium Fluviicola taffensis type strain (RW262).</title>
        <authorList>
            <person name="Woyke T."/>
            <person name="Chertkov O."/>
            <person name="Lapidus A."/>
            <person name="Nolan M."/>
            <person name="Lucas S."/>
            <person name="Del Rio T.G."/>
            <person name="Tice H."/>
            <person name="Cheng J.F."/>
            <person name="Tapia R."/>
            <person name="Han C."/>
            <person name="Goodwin L."/>
            <person name="Pitluck S."/>
            <person name="Liolios K."/>
            <person name="Pagani I."/>
            <person name="Ivanova N."/>
            <person name="Huntemann M."/>
            <person name="Mavromatis K."/>
            <person name="Mikhailova N."/>
            <person name="Pati A."/>
            <person name="Chen A."/>
            <person name="Palaniappan K."/>
            <person name="Land M."/>
            <person name="Hauser L."/>
            <person name="Brambilla E.M."/>
            <person name="Rohde M."/>
            <person name="Mwirichia R."/>
            <person name="Sikorski J."/>
            <person name="Tindall B.J."/>
            <person name="Goker M."/>
            <person name="Bristow J."/>
            <person name="Eisen J.A."/>
            <person name="Markowitz V."/>
            <person name="Hugenholtz P."/>
            <person name="Klenk H.P."/>
            <person name="Kyrpides N.C."/>
        </authorList>
    </citation>
    <scope>NUCLEOTIDE SEQUENCE [LARGE SCALE GENOMIC DNA]</scope>
    <source>
        <strain evidence="2">DSM 16823 / RW262 / RW262</strain>
    </source>
</reference>
<gene>
    <name evidence="1" type="ordered locus">Fluta_2778</name>
</gene>
<dbReference type="AlphaFoldDB" id="F2IGX7"/>
<sequence precursor="true">MRVIADIPHPRYKIQIFSYNAKYLVKIELGQFEQVFKIAESDVNGLEDVKRMITDQLLRNSLERFLTMRTDWEEAFKNKSI</sequence>
<evidence type="ECO:0000313" key="2">
    <source>
        <dbReference type="Proteomes" id="UP000007463"/>
    </source>
</evidence>
<dbReference type="RefSeq" id="WP_013687527.1">
    <property type="nucleotide sequence ID" value="NC_015321.1"/>
</dbReference>
<dbReference type="Proteomes" id="UP000007463">
    <property type="component" value="Chromosome"/>
</dbReference>
<name>F2IGX7_FLUTR</name>
<dbReference type="EMBL" id="CP002542">
    <property type="protein sequence ID" value="AEA44758.1"/>
    <property type="molecule type" value="Genomic_DNA"/>
</dbReference>
<dbReference type="OrthoDB" id="1467713at2"/>
<proteinExistence type="predicted"/>
<accession>F2IGX7</accession>
<evidence type="ECO:0000313" key="1">
    <source>
        <dbReference type="EMBL" id="AEA44758.1"/>
    </source>
</evidence>
<organism evidence="1 2">
    <name type="scientific">Fluviicola taffensis (strain DSM 16823 / NCIMB 13979 / RW262)</name>
    <dbReference type="NCBI Taxonomy" id="755732"/>
    <lineage>
        <taxon>Bacteria</taxon>
        <taxon>Pseudomonadati</taxon>
        <taxon>Bacteroidota</taxon>
        <taxon>Flavobacteriia</taxon>
        <taxon>Flavobacteriales</taxon>
        <taxon>Crocinitomicaceae</taxon>
        <taxon>Fluviicola</taxon>
    </lineage>
</organism>
<keyword evidence="2" id="KW-1185">Reference proteome</keyword>
<dbReference type="KEGG" id="fte:Fluta_2778"/>
<dbReference type="HOGENOM" id="CLU_185997_0_0_10"/>
<dbReference type="STRING" id="755732.Fluta_2778"/>
<reference evidence="2" key="2">
    <citation type="submission" date="2011-02" db="EMBL/GenBank/DDBJ databases">
        <title>The complete genome of Fluviicola taffensis DSM 16823.</title>
        <authorList>
            <consortium name="US DOE Joint Genome Institute (JGI-PGF)"/>
            <person name="Lucas S."/>
            <person name="Copeland A."/>
            <person name="Lapidus A."/>
            <person name="Bruce D."/>
            <person name="Goodwin L."/>
            <person name="Pitluck S."/>
            <person name="Kyrpides N."/>
            <person name="Mavromatis K."/>
            <person name="Ivanova N."/>
            <person name="Mikhailova N."/>
            <person name="Pagani I."/>
            <person name="Chertkov O."/>
            <person name="Detter J.C."/>
            <person name="Han C."/>
            <person name="Tapia R."/>
            <person name="Land M."/>
            <person name="Hauser L."/>
            <person name="Markowitz V."/>
            <person name="Cheng J.-F."/>
            <person name="Hugenholtz P."/>
            <person name="Woyke T."/>
            <person name="Wu D."/>
            <person name="Tindall B."/>
            <person name="Pomrenke H.G."/>
            <person name="Brambilla E."/>
            <person name="Klenk H.-P."/>
            <person name="Eisen J.A."/>
        </authorList>
    </citation>
    <scope>NUCLEOTIDE SEQUENCE [LARGE SCALE GENOMIC DNA]</scope>
    <source>
        <strain evidence="2">DSM 16823 / RW262 / RW262</strain>
    </source>
</reference>